<evidence type="ECO:0000256" key="2">
    <source>
        <dbReference type="ARBA" id="ARBA00008072"/>
    </source>
</evidence>
<name>A0A4R5KAT3_9BACL</name>
<keyword evidence="4" id="KW-0862">Zinc</keyword>
<dbReference type="Gene3D" id="3.90.180.10">
    <property type="entry name" value="Medium-chain alcohol dehydrogenases, catalytic domain"/>
    <property type="match status" value="2"/>
</dbReference>
<evidence type="ECO:0000256" key="1">
    <source>
        <dbReference type="ARBA" id="ARBA00001947"/>
    </source>
</evidence>
<dbReference type="SUPFAM" id="SSF51735">
    <property type="entry name" value="NAD(P)-binding Rossmann-fold domains"/>
    <property type="match status" value="1"/>
</dbReference>
<dbReference type="PANTHER" id="PTHR43350">
    <property type="entry name" value="NAD-DEPENDENT ALCOHOL DEHYDROGENASE"/>
    <property type="match status" value="1"/>
</dbReference>
<dbReference type="AlphaFoldDB" id="A0A4R5KAT3"/>
<gene>
    <name evidence="8" type="ORF">E1757_33155</name>
</gene>
<evidence type="ECO:0000256" key="4">
    <source>
        <dbReference type="ARBA" id="ARBA00022833"/>
    </source>
</evidence>
<dbReference type="InterPro" id="IPR013154">
    <property type="entry name" value="ADH-like_N"/>
</dbReference>
<dbReference type="Pfam" id="PF08240">
    <property type="entry name" value="ADH_N"/>
    <property type="match status" value="1"/>
</dbReference>
<organism evidence="8 9">
    <name type="scientific">Paenibacillus piri</name>
    <dbReference type="NCBI Taxonomy" id="2547395"/>
    <lineage>
        <taxon>Bacteria</taxon>
        <taxon>Bacillati</taxon>
        <taxon>Bacillota</taxon>
        <taxon>Bacilli</taxon>
        <taxon>Bacillales</taxon>
        <taxon>Paenibacillaceae</taxon>
        <taxon>Paenibacillus</taxon>
    </lineage>
</organism>
<dbReference type="Pfam" id="PF00107">
    <property type="entry name" value="ADH_zinc_N"/>
    <property type="match status" value="1"/>
</dbReference>
<feature type="domain" description="Alcohol dehydrogenase-like N-terminal" evidence="7">
    <location>
        <begin position="53"/>
        <end position="117"/>
    </location>
</feature>
<evidence type="ECO:0000313" key="8">
    <source>
        <dbReference type="EMBL" id="TDF91227.1"/>
    </source>
</evidence>
<keyword evidence="3" id="KW-0479">Metal-binding</keyword>
<evidence type="ECO:0000313" key="9">
    <source>
        <dbReference type="Proteomes" id="UP000295636"/>
    </source>
</evidence>
<keyword evidence="9" id="KW-1185">Reference proteome</keyword>
<evidence type="ECO:0000256" key="5">
    <source>
        <dbReference type="ARBA" id="ARBA00023002"/>
    </source>
</evidence>
<dbReference type="OrthoDB" id="9781031at2"/>
<comment type="caution">
    <text evidence="8">The sequence shown here is derived from an EMBL/GenBank/DDBJ whole genome shotgun (WGS) entry which is preliminary data.</text>
</comment>
<evidence type="ECO:0000259" key="7">
    <source>
        <dbReference type="Pfam" id="PF08240"/>
    </source>
</evidence>
<protein>
    <submittedName>
        <fullName evidence="8">Uncharacterized protein</fullName>
    </submittedName>
</protein>
<comment type="similarity">
    <text evidence="2">Belongs to the zinc-containing alcohol dehydrogenase family.</text>
</comment>
<sequence>MGNKVGEADVNMSEAVKPLLDTELKNTKVVFKGPLELDYETAGVDWNPDGGLALIRTEYSLISPGTELALYTGTHVGLPDPANKFAKYPFYPGYSIVGRIAAVGSEVTEFRPGDRIYTIGRHAAYNTVDTQALTVPLLKLSDSRLDEKAAFARLAAISMTSVMQTDFRIGDTVVVIGMGLIGNLAAQLYMLQGARVIAVDVVDKRLQTAHETGIEHTILSGSGVDLNERVKQITGGLLPDVVVEATGSPQLVVPALQLVRELGQVIALGSTRGHVDLNVYEYIHRKGVRYTGAHEALQNNKRFTSRLELTRYVLSMIGQGALKVNPLLTHRLAYTEAKLGYEMLLHQQDQALGVLLEWTK</sequence>
<dbReference type="GO" id="GO:0016491">
    <property type="term" value="F:oxidoreductase activity"/>
    <property type="evidence" value="ECO:0007669"/>
    <property type="project" value="UniProtKB-KW"/>
</dbReference>
<dbReference type="InterPro" id="IPR036291">
    <property type="entry name" value="NAD(P)-bd_dom_sf"/>
</dbReference>
<reference evidence="8 9" key="1">
    <citation type="submission" date="2019-03" db="EMBL/GenBank/DDBJ databases">
        <title>This is whole genome sequence of Paenibacillus sp MS74 strain.</title>
        <authorList>
            <person name="Trinh H.N."/>
        </authorList>
    </citation>
    <scope>NUCLEOTIDE SEQUENCE [LARGE SCALE GENOMIC DNA]</scope>
    <source>
        <strain evidence="8 9">MS74</strain>
    </source>
</reference>
<evidence type="ECO:0000259" key="6">
    <source>
        <dbReference type="Pfam" id="PF00107"/>
    </source>
</evidence>
<proteinExistence type="inferred from homology"/>
<dbReference type="Gene3D" id="3.40.50.720">
    <property type="entry name" value="NAD(P)-binding Rossmann-like Domain"/>
    <property type="match status" value="1"/>
</dbReference>
<keyword evidence="5" id="KW-0560">Oxidoreductase</keyword>
<comment type="cofactor">
    <cofactor evidence="1">
        <name>Zn(2+)</name>
        <dbReference type="ChEBI" id="CHEBI:29105"/>
    </cofactor>
</comment>
<dbReference type="Proteomes" id="UP000295636">
    <property type="component" value="Unassembled WGS sequence"/>
</dbReference>
<dbReference type="SUPFAM" id="SSF50129">
    <property type="entry name" value="GroES-like"/>
    <property type="match status" value="1"/>
</dbReference>
<dbReference type="PANTHER" id="PTHR43350:SF19">
    <property type="entry name" value="D-GULOSIDE 3-DEHYDROGENASE"/>
    <property type="match status" value="1"/>
</dbReference>
<evidence type="ECO:0000256" key="3">
    <source>
        <dbReference type="ARBA" id="ARBA00022723"/>
    </source>
</evidence>
<dbReference type="GO" id="GO:0046872">
    <property type="term" value="F:metal ion binding"/>
    <property type="evidence" value="ECO:0007669"/>
    <property type="project" value="UniProtKB-KW"/>
</dbReference>
<dbReference type="InterPro" id="IPR011032">
    <property type="entry name" value="GroES-like_sf"/>
</dbReference>
<dbReference type="EMBL" id="SMRT01000029">
    <property type="protein sequence ID" value="TDF91227.1"/>
    <property type="molecule type" value="Genomic_DNA"/>
</dbReference>
<dbReference type="CDD" id="cd08255">
    <property type="entry name" value="2-desacetyl-2-hydroxyethyl_bacteriochlorophyllide_like"/>
    <property type="match status" value="1"/>
</dbReference>
<accession>A0A4R5KAT3</accession>
<dbReference type="InterPro" id="IPR013149">
    <property type="entry name" value="ADH-like_C"/>
</dbReference>
<feature type="domain" description="Alcohol dehydrogenase-like C-terminal" evidence="6">
    <location>
        <begin position="181"/>
        <end position="295"/>
    </location>
</feature>